<dbReference type="RefSeq" id="WP_092939613.1">
    <property type="nucleotide sequence ID" value="NZ_FONX01000006.1"/>
</dbReference>
<dbReference type="Proteomes" id="UP000199119">
    <property type="component" value="Unassembled WGS sequence"/>
</dbReference>
<feature type="region of interest" description="Disordered" evidence="1">
    <location>
        <begin position="100"/>
        <end position="132"/>
    </location>
</feature>
<evidence type="ECO:0000313" key="3">
    <source>
        <dbReference type="Proteomes" id="UP000199119"/>
    </source>
</evidence>
<organism evidence="2 3">
    <name type="scientific">Paracidovorax wautersii</name>
    <dbReference type="NCBI Taxonomy" id="1177982"/>
    <lineage>
        <taxon>Bacteria</taxon>
        <taxon>Pseudomonadati</taxon>
        <taxon>Pseudomonadota</taxon>
        <taxon>Betaproteobacteria</taxon>
        <taxon>Burkholderiales</taxon>
        <taxon>Comamonadaceae</taxon>
        <taxon>Paracidovorax</taxon>
    </lineage>
</organism>
<dbReference type="AlphaFoldDB" id="A0A1I2E6R5"/>
<reference evidence="3" key="1">
    <citation type="submission" date="2016-10" db="EMBL/GenBank/DDBJ databases">
        <authorList>
            <person name="Varghese N."/>
            <person name="Submissions S."/>
        </authorList>
    </citation>
    <scope>NUCLEOTIDE SEQUENCE [LARGE SCALE GENOMIC DNA]</scope>
    <source>
        <strain evidence="3">DSM 27981</strain>
    </source>
</reference>
<dbReference type="EMBL" id="FONX01000006">
    <property type="protein sequence ID" value="SFE88326.1"/>
    <property type="molecule type" value="Genomic_DNA"/>
</dbReference>
<feature type="compositionally biased region" description="Basic residues" evidence="1">
    <location>
        <begin position="115"/>
        <end position="132"/>
    </location>
</feature>
<dbReference type="STRING" id="1177982.SAMN04489711_106253"/>
<evidence type="ECO:0000256" key="1">
    <source>
        <dbReference type="SAM" id="MobiDB-lite"/>
    </source>
</evidence>
<accession>A0A1I2E6R5</accession>
<evidence type="ECO:0000313" key="2">
    <source>
        <dbReference type="EMBL" id="SFE88326.1"/>
    </source>
</evidence>
<protein>
    <submittedName>
        <fullName evidence="2">Uncharacterized protein</fullName>
    </submittedName>
</protein>
<proteinExistence type="predicted"/>
<sequence>MTSTSTSRTDTDRPAAEAASIRLQAATKAINAAASTYMPLRASHLRQLAQEKQASAEHLLRQYEQRCSANPQTSLSAPVVALWEGYYALRAIAKELTRKAEETEAKEHAASAVHTHTHRATTTHAAHHTKGT</sequence>
<name>A0A1I2E6R5_9BURK</name>
<keyword evidence="3" id="KW-1185">Reference proteome</keyword>
<dbReference type="OrthoDB" id="10008332at2"/>
<gene>
    <name evidence="2" type="ORF">SAMN04489711_106253</name>
</gene>
<feature type="compositionally biased region" description="Basic and acidic residues" evidence="1">
    <location>
        <begin position="100"/>
        <end position="109"/>
    </location>
</feature>